<organism evidence="1 2">
    <name type="scientific">Hufsiella ginkgonis</name>
    <dbReference type="NCBI Taxonomy" id="2695274"/>
    <lineage>
        <taxon>Bacteria</taxon>
        <taxon>Pseudomonadati</taxon>
        <taxon>Bacteroidota</taxon>
        <taxon>Sphingobacteriia</taxon>
        <taxon>Sphingobacteriales</taxon>
        <taxon>Sphingobacteriaceae</taxon>
        <taxon>Hufsiella</taxon>
    </lineage>
</organism>
<proteinExistence type="predicted"/>
<reference evidence="1 2" key="1">
    <citation type="submission" date="2019-11" db="EMBL/GenBank/DDBJ databases">
        <title>Pedobacter sp. HMF7056 Genome sequencing and assembly.</title>
        <authorList>
            <person name="Kang H."/>
            <person name="Kim H."/>
            <person name="Joh K."/>
        </authorList>
    </citation>
    <scope>NUCLEOTIDE SEQUENCE [LARGE SCALE GENOMIC DNA]</scope>
    <source>
        <strain evidence="1 2">HMF7056</strain>
    </source>
</reference>
<evidence type="ECO:0000313" key="2">
    <source>
        <dbReference type="Proteomes" id="UP000451233"/>
    </source>
</evidence>
<dbReference type="Proteomes" id="UP000451233">
    <property type="component" value="Unassembled WGS sequence"/>
</dbReference>
<sequence>MEMNHSGGVTVSPLNQYKYNGKEMQVELDLKMYDFGARLYDAVIGRWTRIDNKAEMYFNWSPYNYALNTPVNAVDPDGNLVIFIAGQNTGDGGTLDYWRGYKYNGVDGGVQDYYSRIDFFKSVQQHFNDRSYRLYDGGLGGWSNTFSLLNLQYADQGRNNLFLKDRISAGYDAGKADVKDIIRRLKHSGSVITESIKVIAHSMGSAYAKGLIQAIIDYAKAHPNECQGLRITEYDFAAYQQNKMSAIPGVTLFQFDNQHGDWVIVNGPVGLSRILPPLDRIQKMPLPLSLENGSITLARLM</sequence>
<protein>
    <recommendedName>
        <fullName evidence="3">RHS repeat-associated core domain-containing protein</fullName>
    </recommendedName>
</protein>
<name>A0A7K1XT57_9SPHI</name>
<dbReference type="NCBIfam" id="TIGR03696">
    <property type="entry name" value="Rhs_assc_core"/>
    <property type="match status" value="1"/>
</dbReference>
<comment type="caution">
    <text evidence="1">The sequence shown here is derived from an EMBL/GenBank/DDBJ whole genome shotgun (WGS) entry which is preliminary data.</text>
</comment>
<dbReference type="Gene3D" id="2.180.10.10">
    <property type="entry name" value="RHS repeat-associated core"/>
    <property type="match status" value="1"/>
</dbReference>
<accession>A0A7K1XT57</accession>
<dbReference type="AlphaFoldDB" id="A0A7K1XT57"/>
<keyword evidence="2" id="KW-1185">Reference proteome</keyword>
<dbReference type="EMBL" id="WVHS01000001">
    <property type="protein sequence ID" value="MXV14181.1"/>
    <property type="molecule type" value="Genomic_DNA"/>
</dbReference>
<evidence type="ECO:0008006" key="3">
    <source>
        <dbReference type="Google" id="ProtNLM"/>
    </source>
</evidence>
<dbReference type="InterPro" id="IPR022385">
    <property type="entry name" value="Rhs_assc_core"/>
</dbReference>
<evidence type="ECO:0000313" key="1">
    <source>
        <dbReference type="EMBL" id="MXV14181.1"/>
    </source>
</evidence>
<gene>
    <name evidence="1" type="ORF">GS398_02635</name>
</gene>